<keyword evidence="1" id="KW-0175">Coiled coil</keyword>
<name>A0ABV4BKE3_9GAMM</name>
<evidence type="ECO:0000313" key="5">
    <source>
        <dbReference type="Proteomes" id="UP001564408"/>
    </source>
</evidence>
<dbReference type="RefSeq" id="WP_369667281.1">
    <property type="nucleotide sequence ID" value="NZ_JBDKXB010000013.1"/>
</dbReference>
<feature type="region of interest" description="Disordered" evidence="2">
    <location>
        <begin position="1"/>
        <end position="22"/>
    </location>
</feature>
<reference evidence="4 5" key="1">
    <citation type="submission" date="2024-05" db="EMBL/GenBank/DDBJ databases">
        <title>Genome Sequence and Characterization of the New Strain Purple Sulfur Bacterium of Genus Thioalkalicoccus.</title>
        <authorList>
            <person name="Bryantseva I.A."/>
            <person name="Kyndt J.A."/>
            <person name="Imhoff J.F."/>
        </authorList>
    </citation>
    <scope>NUCLEOTIDE SEQUENCE [LARGE SCALE GENOMIC DNA]</scope>
    <source>
        <strain evidence="4 5">Um2</strain>
    </source>
</reference>
<keyword evidence="3" id="KW-1133">Transmembrane helix</keyword>
<feature type="transmembrane region" description="Helical" evidence="3">
    <location>
        <begin position="36"/>
        <end position="65"/>
    </location>
</feature>
<comment type="caution">
    <text evidence="4">The sequence shown here is derived from an EMBL/GenBank/DDBJ whole genome shotgun (WGS) entry which is preliminary data.</text>
</comment>
<evidence type="ECO:0000256" key="3">
    <source>
        <dbReference type="SAM" id="Phobius"/>
    </source>
</evidence>
<organism evidence="4 5">
    <name type="scientific">Thioalkalicoccus limnaeus</name>
    <dbReference type="NCBI Taxonomy" id="120681"/>
    <lineage>
        <taxon>Bacteria</taxon>
        <taxon>Pseudomonadati</taxon>
        <taxon>Pseudomonadota</taxon>
        <taxon>Gammaproteobacteria</taxon>
        <taxon>Chromatiales</taxon>
        <taxon>Chromatiaceae</taxon>
        <taxon>Thioalkalicoccus</taxon>
    </lineage>
</organism>
<evidence type="ECO:0000256" key="2">
    <source>
        <dbReference type="SAM" id="MobiDB-lite"/>
    </source>
</evidence>
<proteinExistence type="predicted"/>
<dbReference type="Proteomes" id="UP001564408">
    <property type="component" value="Unassembled WGS sequence"/>
</dbReference>
<keyword evidence="5" id="KW-1185">Reference proteome</keyword>
<evidence type="ECO:0000256" key="1">
    <source>
        <dbReference type="SAM" id="Coils"/>
    </source>
</evidence>
<feature type="transmembrane region" description="Helical" evidence="3">
    <location>
        <begin position="77"/>
        <end position="101"/>
    </location>
</feature>
<keyword evidence="3" id="KW-0812">Transmembrane</keyword>
<sequence length="318" mass="33234">MTMAESTLAGHSARSGMHNPLLPNTGNEARASGVSWAAVIAGAAVAAALAISLLLLGTGLGLLTVSPWAGEGLSAEGIGIATIVWLILLQIIAGGMGGYLAGRLRTKWTDVHTDEVFFRDTAHGFLVWAVSLVITAAFVVWTSSAIIGGTAQAGATAAGAAFTTGGAAITAGVNQQSEGDASGPFDYFADTLFRQDRAEATRVTAGPGATDWDWTAIRSEAVRILANGWEDMPDMDRTYLARVISQHTGITQSQAESRISEAQAQIAELEMKARQTADTARELMATFSLWMFLGLLIGAFSASFAATLGGRQRDNVQI</sequence>
<protein>
    <recommendedName>
        <fullName evidence="6">Transmembrane protein</fullName>
    </recommendedName>
</protein>
<evidence type="ECO:0008006" key="6">
    <source>
        <dbReference type="Google" id="ProtNLM"/>
    </source>
</evidence>
<gene>
    <name evidence="4" type="ORF">ABC977_10790</name>
</gene>
<accession>A0ABV4BKE3</accession>
<evidence type="ECO:0000313" key="4">
    <source>
        <dbReference type="EMBL" id="MEY6432895.1"/>
    </source>
</evidence>
<feature type="transmembrane region" description="Helical" evidence="3">
    <location>
        <begin position="121"/>
        <end position="141"/>
    </location>
</feature>
<keyword evidence="3" id="KW-0472">Membrane</keyword>
<feature type="transmembrane region" description="Helical" evidence="3">
    <location>
        <begin position="283"/>
        <end position="306"/>
    </location>
</feature>
<feature type="coiled-coil region" evidence="1">
    <location>
        <begin position="252"/>
        <end position="286"/>
    </location>
</feature>
<dbReference type="EMBL" id="JBDKXB010000013">
    <property type="protein sequence ID" value="MEY6432895.1"/>
    <property type="molecule type" value="Genomic_DNA"/>
</dbReference>